<feature type="compositionally biased region" description="Polar residues" evidence="1">
    <location>
        <begin position="127"/>
        <end position="146"/>
    </location>
</feature>
<evidence type="ECO:0000313" key="3">
    <source>
        <dbReference type="Proteomes" id="UP000518266"/>
    </source>
</evidence>
<dbReference type="PANTHER" id="PTHR14870">
    <property type="entry name" value="TUBULIN EPSILON AND DELTA COMPLEX PROTEIN 2"/>
    <property type="match status" value="1"/>
</dbReference>
<feature type="compositionally biased region" description="Polar residues" evidence="1">
    <location>
        <begin position="217"/>
        <end position="233"/>
    </location>
</feature>
<feature type="region of interest" description="Disordered" evidence="1">
    <location>
        <begin position="50"/>
        <end position="75"/>
    </location>
</feature>
<feature type="region of interest" description="Disordered" evidence="1">
    <location>
        <begin position="93"/>
        <end position="173"/>
    </location>
</feature>
<dbReference type="Proteomes" id="UP000518266">
    <property type="component" value="Unassembled WGS sequence"/>
</dbReference>
<dbReference type="PANTHER" id="PTHR14870:SF1">
    <property type="entry name" value="TUBULIN EPSILON AND DELTA COMPLEX PROTEIN 2"/>
    <property type="match status" value="1"/>
</dbReference>
<protein>
    <submittedName>
        <fullName evidence="2">Uncharacterized protein</fullName>
    </submittedName>
</protein>
<gene>
    <name evidence="2" type="ORF">F7725_003422</name>
</gene>
<keyword evidence="3" id="KW-1185">Reference proteome</keyword>
<dbReference type="OrthoDB" id="9939072at2759"/>
<name>A0A7J5YAB3_DISMA</name>
<evidence type="ECO:0000256" key="1">
    <source>
        <dbReference type="SAM" id="MobiDB-lite"/>
    </source>
</evidence>
<dbReference type="AlphaFoldDB" id="A0A7J5YAB3"/>
<evidence type="ECO:0000313" key="2">
    <source>
        <dbReference type="EMBL" id="KAF3846344.1"/>
    </source>
</evidence>
<sequence>MVATLRLPETNMSLLSMIEQAIKSCKYEQAKINHNIQHYREILQTLTPQPKMGTEESESWSEFADDAAPDTVTSPVEKEEMELLERALEKALRVRTGTVSSKKDSNKQSACRKASSTSAVTSKEGMQASTAPKGNQKTVRSTSKSASLDRKDHRKPGTLVFNSKSSDSYHPGQCKTRINRNMIMNCSVSSAGIVHHQAARASQQAVSASGSLGRGQLHTSTLHSKNKTIRSNELSGTDLGTAAAFSTHSHNTVPVSHRLESGAHSLPPQKGYIFTQLDYEETTLIFNQPLFAVLL</sequence>
<dbReference type="InterPro" id="IPR031518">
    <property type="entry name" value="DUF4693"/>
</dbReference>
<feature type="region of interest" description="Disordered" evidence="1">
    <location>
        <begin position="205"/>
        <end position="233"/>
    </location>
</feature>
<organism evidence="2 3">
    <name type="scientific">Dissostichus mawsoni</name>
    <name type="common">Antarctic cod</name>
    <dbReference type="NCBI Taxonomy" id="36200"/>
    <lineage>
        <taxon>Eukaryota</taxon>
        <taxon>Metazoa</taxon>
        <taxon>Chordata</taxon>
        <taxon>Craniata</taxon>
        <taxon>Vertebrata</taxon>
        <taxon>Euteleostomi</taxon>
        <taxon>Actinopterygii</taxon>
        <taxon>Neopterygii</taxon>
        <taxon>Teleostei</taxon>
        <taxon>Neoteleostei</taxon>
        <taxon>Acanthomorphata</taxon>
        <taxon>Eupercaria</taxon>
        <taxon>Perciformes</taxon>
        <taxon>Notothenioidei</taxon>
        <taxon>Nototheniidae</taxon>
        <taxon>Dissostichus</taxon>
    </lineage>
</organism>
<reference evidence="2 3" key="1">
    <citation type="submission" date="2020-03" db="EMBL/GenBank/DDBJ databases">
        <title>Dissostichus mawsoni Genome sequencing and assembly.</title>
        <authorList>
            <person name="Park H."/>
        </authorList>
    </citation>
    <scope>NUCLEOTIDE SEQUENCE [LARGE SCALE GENOMIC DNA]</scope>
    <source>
        <strain evidence="2">DM0001</strain>
        <tissue evidence="2">Muscle</tissue>
    </source>
</reference>
<feature type="compositionally biased region" description="Acidic residues" evidence="1">
    <location>
        <begin position="55"/>
        <end position="68"/>
    </location>
</feature>
<proteinExistence type="predicted"/>
<comment type="caution">
    <text evidence="2">The sequence shown here is derived from an EMBL/GenBank/DDBJ whole genome shotgun (WGS) entry which is preliminary data.</text>
</comment>
<dbReference type="EMBL" id="JAAKFY010000014">
    <property type="protein sequence ID" value="KAF3846344.1"/>
    <property type="molecule type" value="Genomic_DNA"/>
</dbReference>
<accession>A0A7J5YAB3</accession>